<evidence type="ECO:0000313" key="3">
    <source>
        <dbReference type="Proteomes" id="UP000250321"/>
    </source>
</evidence>
<evidence type="ECO:0000313" key="2">
    <source>
        <dbReference type="EMBL" id="PQQ20706.1"/>
    </source>
</evidence>
<sequence length="61" mass="6640">MGLCSMARTNTEKSLRGSSSAIPVGRYILQGRTRISIFVLMIVDIVVADKDHGCCSMICYA</sequence>
<evidence type="ECO:0000313" key="1">
    <source>
        <dbReference type="EMBL" id="PQP93900.1"/>
    </source>
</evidence>
<dbReference type="AlphaFoldDB" id="A0A315B2W5"/>
<organism evidence="2 3">
    <name type="scientific">Prunus yedoensis var. nudiflora</name>
    <dbReference type="NCBI Taxonomy" id="2094558"/>
    <lineage>
        <taxon>Eukaryota</taxon>
        <taxon>Viridiplantae</taxon>
        <taxon>Streptophyta</taxon>
        <taxon>Embryophyta</taxon>
        <taxon>Tracheophyta</taxon>
        <taxon>Spermatophyta</taxon>
        <taxon>Magnoliopsida</taxon>
        <taxon>eudicotyledons</taxon>
        <taxon>Gunneridae</taxon>
        <taxon>Pentapetalae</taxon>
        <taxon>rosids</taxon>
        <taxon>fabids</taxon>
        <taxon>Rosales</taxon>
        <taxon>Rosaceae</taxon>
        <taxon>Amygdaloideae</taxon>
        <taxon>Amygdaleae</taxon>
        <taxon>Prunus</taxon>
    </lineage>
</organism>
<dbReference type="EMBL" id="PJQY01000027">
    <property type="protein sequence ID" value="PQQ20706.1"/>
    <property type="molecule type" value="Genomic_DNA"/>
</dbReference>
<proteinExistence type="predicted"/>
<dbReference type="Proteomes" id="UP000250321">
    <property type="component" value="Unassembled WGS sequence"/>
</dbReference>
<protein>
    <submittedName>
        <fullName evidence="2">Uncharacterized protein</fullName>
    </submittedName>
</protein>
<gene>
    <name evidence="1" type="ORF">Pyn_07297</name>
    <name evidence="2" type="ORF">Pyn_26302</name>
</gene>
<comment type="caution">
    <text evidence="2">The sequence shown here is derived from an EMBL/GenBank/DDBJ whole genome shotgun (WGS) entry which is preliminary data.</text>
</comment>
<reference evidence="2 3" key="1">
    <citation type="submission" date="2018-02" db="EMBL/GenBank/DDBJ databases">
        <title>Draft genome of wild Prunus yedoensis var. nudiflora.</title>
        <authorList>
            <person name="Baek S."/>
            <person name="Kim J.-H."/>
            <person name="Choi K."/>
            <person name="Kim G.-B."/>
            <person name="Cho A."/>
            <person name="Jang H."/>
            <person name="Shin C.-H."/>
            <person name="Yu H.-J."/>
            <person name="Mun J.-H."/>
        </authorList>
    </citation>
    <scope>NUCLEOTIDE SEQUENCE [LARGE SCALE GENOMIC DNA]</scope>
    <source>
        <strain evidence="3">cv. Jeju island</strain>
        <tissue evidence="2">Leaf</tissue>
    </source>
</reference>
<keyword evidence="3" id="KW-1185">Reference proteome</keyword>
<name>A0A315B2W5_PRUYE</name>
<dbReference type="EMBL" id="PJQY01002417">
    <property type="protein sequence ID" value="PQP93900.1"/>
    <property type="molecule type" value="Genomic_DNA"/>
</dbReference>
<accession>A0A315B2W5</accession>